<proteinExistence type="inferred from homology"/>
<name>A0A1A6B2I6_9CLOT</name>
<comment type="caution">
    <text evidence="3">The sequence shown here is derived from an EMBL/GenBank/DDBJ whole genome shotgun (WGS) entry which is preliminary data.</text>
</comment>
<evidence type="ECO:0000313" key="4">
    <source>
        <dbReference type="Proteomes" id="UP000093954"/>
    </source>
</evidence>
<dbReference type="EMBL" id="LROS01000004">
    <property type="protein sequence ID" value="OBR96495.1"/>
    <property type="molecule type" value="Genomic_DNA"/>
</dbReference>
<dbReference type="InterPro" id="IPR002347">
    <property type="entry name" value="SDR_fam"/>
</dbReference>
<dbReference type="Gene3D" id="3.40.50.720">
    <property type="entry name" value="NAD(P)-binding Rossmann-like Domain"/>
    <property type="match status" value="1"/>
</dbReference>
<evidence type="ECO:0000313" key="3">
    <source>
        <dbReference type="EMBL" id="OBR96495.1"/>
    </source>
</evidence>
<dbReference type="RefSeq" id="WP_065076801.1">
    <property type="nucleotide sequence ID" value="NZ_LROS01000004.1"/>
</dbReference>
<dbReference type="AlphaFoldDB" id="A0A1A6B2I6"/>
<keyword evidence="2 3" id="KW-0560">Oxidoreductase</keyword>
<comment type="similarity">
    <text evidence="1">Belongs to the short-chain dehydrogenases/reductases (SDR) family.</text>
</comment>
<dbReference type="SUPFAM" id="SSF51735">
    <property type="entry name" value="NAD(P)-binding Rossmann-fold domains"/>
    <property type="match status" value="1"/>
</dbReference>
<dbReference type="EC" id="1.-.-.-" evidence="3"/>
<organism evidence="3 4">
    <name type="scientific">Clostridium ragsdalei P11</name>
    <dbReference type="NCBI Taxonomy" id="1353534"/>
    <lineage>
        <taxon>Bacteria</taxon>
        <taxon>Bacillati</taxon>
        <taxon>Bacillota</taxon>
        <taxon>Clostridia</taxon>
        <taxon>Eubacteriales</taxon>
        <taxon>Clostridiaceae</taxon>
        <taxon>Clostridium</taxon>
    </lineage>
</organism>
<dbReference type="GO" id="GO:0016614">
    <property type="term" value="F:oxidoreductase activity, acting on CH-OH group of donors"/>
    <property type="evidence" value="ECO:0007669"/>
    <property type="project" value="UniProtKB-ARBA"/>
</dbReference>
<reference evidence="3 4" key="1">
    <citation type="journal article" date="2012" name="Front. Microbiol.">
        <title>Draft Genome Sequence of the Virulent Strain 01-B526 of the Fish Pathogen Aeromonas salmonicida.</title>
        <authorList>
            <person name="Charette S.J."/>
            <person name="Brochu F."/>
            <person name="Boyle B."/>
            <person name="Filion G."/>
            <person name="Tanaka K.H."/>
            <person name="Derome N."/>
        </authorList>
    </citation>
    <scope>NUCLEOTIDE SEQUENCE [LARGE SCALE GENOMIC DNA]</scope>
    <source>
        <strain evidence="3 4">P11</strain>
    </source>
</reference>
<dbReference type="FunFam" id="3.40.50.720:FF:000084">
    <property type="entry name" value="Short-chain dehydrogenase reductase"/>
    <property type="match status" value="1"/>
</dbReference>
<keyword evidence="4" id="KW-1185">Reference proteome</keyword>
<dbReference type="PANTHER" id="PTHR48107:SF16">
    <property type="entry name" value="NADPH-DEPENDENT ALDEHYDE REDUCTASE 1, CHLOROPLASTIC"/>
    <property type="match status" value="1"/>
</dbReference>
<dbReference type="PRINTS" id="PR00081">
    <property type="entry name" value="GDHRDH"/>
</dbReference>
<dbReference type="Pfam" id="PF13561">
    <property type="entry name" value="adh_short_C2"/>
    <property type="match status" value="1"/>
</dbReference>
<evidence type="ECO:0000256" key="2">
    <source>
        <dbReference type="ARBA" id="ARBA00023002"/>
    </source>
</evidence>
<protein>
    <submittedName>
        <fullName evidence="3">General stress protein 39</fullName>
        <ecNumber evidence="3">1.-.-.-</ecNumber>
    </submittedName>
</protein>
<dbReference type="PATRIC" id="fig|1353534.3.peg.377"/>
<sequence>MCSNHIGCKFPRFFPPQHQPHQPGIEYIMTPRPVFEPPLCAQYQTTKRLLNKVALITGGDSGIGRAVACAYAKEGADIAIVYLNEHVDAEGTKSRIKKLGRRCLTIPINIGVEENSKIIIQEVMNHFGKLDILVNNAAVLYYNNSIEEVSSKQLEWTFRINVFSYFYLTKAALPYMKPGGSIINTSSIVAFNPPYGISLDYEASKGAIANFTINLARSLVSRGIRVNGVAPGETWTPLIPAGLPADKVAVWGSKTPMGRAAQPFEIAPAYVFLASNESSYMSGQTIHMYS</sequence>
<dbReference type="Proteomes" id="UP000093954">
    <property type="component" value="Unassembled WGS sequence"/>
</dbReference>
<dbReference type="PRINTS" id="PR00080">
    <property type="entry name" value="SDRFAMILY"/>
</dbReference>
<gene>
    <name evidence="3" type="primary">ydaD_1</name>
    <name evidence="3" type="ORF">CLRAG_03650</name>
</gene>
<accession>A0A1A6B2I6</accession>
<dbReference type="PANTHER" id="PTHR48107">
    <property type="entry name" value="NADPH-DEPENDENT ALDEHYDE REDUCTASE-LIKE PROTEIN, CHLOROPLASTIC-RELATED"/>
    <property type="match status" value="1"/>
</dbReference>
<dbReference type="GO" id="GO:0008206">
    <property type="term" value="P:bile acid metabolic process"/>
    <property type="evidence" value="ECO:0007669"/>
    <property type="project" value="UniProtKB-ARBA"/>
</dbReference>
<dbReference type="InterPro" id="IPR036291">
    <property type="entry name" value="NAD(P)-bd_dom_sf"/>
</dbReference>
<evidence type="ECO:0000256" key="1">
    <source>
        <dbReference type="ARBA" id="ARBA00006484"/>
    </source>
</evidence>